<evidence type="ECO:0000256" key="1">
    <source>
        <dbReference type="SAM" id="MobiDB-lite"/>
    </source>
</evidence>
<name>A0AAN7VTV2_9PEZI</name>
<sequence>MFELRAVRSSAFWAVAALAAIAQVIVAAIIIRLTDMMRSETRLHAIGVAAATFAICSLLLLLSAVATRRLRTHGLVLVIFNGFAATVSLVASLLSIFLLGWAIRETRETDSRELASAGIALWTVLLLLQVAFYAYLLWPQISIHQEITTDALPIERPSLTKRSLSVRLTYMKPSAPPFARSASEPQSPTLSAFSKSPRSSWRDSLNQTIRPMTSKSRLLRQSFVSTDARSYRSGRPMSIDTIRPHDGFEAWDTSAVEEVPDTPSLPKALRMKLETIPGSRPVSPARALDGPFPAPRTPEDTPLPESPMTPNVGDDGFQHMPPLRRPSTHESHIHPLFRSESPNPPPLPSPGTVVTASPLAGQVVSPEHAMGWTLHSTQTWRPGSTTPVSPSGSRAGSVRSLRLQSTTAAEPLPSSPLHDKQDTR</sequence>
<dbReference type="Proteomes" id="UP001310594">
    <property type="component" value="Unassembled WGS sequence"/>
</dbReference>
<proteinExistence type="predicted"/>
<feature type="region of interest" description="Disordered" evidence="1">
    <location>
        <begin position="370"/>
        <end position="424"/>
    </location>
</feature>
<feature type="transmembrane region" description="Helical" evidence="2">
    <location>
        <begin position="12"/>
        <end position="31"/>
    </location>
</feature>
<comment type="caution">
    <text evidence="3">The sequence shown here is derived from an EMBL/GenBank/DDBJ whole genome shotgun (WGS) entry which is preliminary data.</text>
</comment>
<accession>A0AAN7VTV2</accession>
<feature type="transmembrane region" description="Helical" evidence="2">
    <location>
        <begin position="114"/>
        <end position="138"/>
    </location>
</feature>
<feature type="transmembrane region" description="Helical" evidence="2">
    <location>
        <begin position="43"/>
        <end position="66"/>
    </location>
</feature>
<feature type="transmembrane region" description="Helical" evidence="2">
    <location>
        <begin position="78"/>
        <end position="102"/>
    </location>
</feature>
<feature type="region of interest" description="Disordered" evidence="1">
    <location>
        <begin position="277"/>
        <end position="353"/>
    </location>
</feature>
<feature type="region of interest" description="Disordered" evidence="1">
    <location>
        <begin position="177"/>
        <end position="203"/>
    </location>
</feature>
<evidence type="ECO:0000256" key="2">
    <source>
        <dbReference type="SAM" id="Phobius"/>
    </source>
</evidence>
<evidence type="ECO:0000313" key="3">
    <source>
        <dbReference type="EMBL" id="KAK5703192.1"/>
    </source>
</evidence>
<organism evidence="3 4">
    <name type="scientific">Elasticomyces elasticus</name>
    <dbReference type="NCBI Taxonomy" id="574655"/>
    <lineage>
        <taxon>Eukaryota</taxon>
        <taxon>Fungi</taxon>
        <taxon>Dikarya</taxon>
        <taxon>Ascomycota</taxon>
        <taxon>Pezizomycotina</taxon>
        <taxon>Dothideomycetes</taxon>
        <taxon>Dothideomycetidae</taxon>
        <taxon>Mycosphaerellales</taxon>
        <taxon>Teratosphaeriaceae</taxon>
        <taxon>Elasticomyces</taxon>
    </lineage>
</organism>
<feature type="compositionally biased region" description="Low complexity" evidence="1">
    <location>
        <begin position="382"/>
        <end position="393"/>
    </location>
</feature>
<feature type="compositionally biased region" description="Polar residues" evidence="1">
    <location>
        <begin position="183"/>
        <end position="203"/>
    </location>
</feature>
<gene>
    <name evidence="3" type="ORF">LTR97_004141</name>
</gene>
<reference evidence="3" key="1">
    <citation type="submission" date="2023-08" db="EMBL/GenBank/DDBJ databases">
        <title>Black Yeasts Isolated from many extreme environments.</title>
        <authorList>
            <person name="Coleine C."/>
            <person name="Stajich J.E."/>
            <person name="Selbmann L."/>
        </authorList>
    </citation>
    <scope>NUCLEOTIDE SEQUENCE</scope>
    <source>
        <strain evidence="3">CCFEE 5810</strain>
    </source>
</reference>
<keyword evidence="2" id="KW-0472">Membrane</keyword>
<keyword evidence="2" id="KW-1133">Transmembrane helix</keyword>
<dbReference type="EMBL" id="JAVRQU010000005">
    <property type="protein sequence ID" value="KAK5703192.1"/>
    <property type="molecule type" value="Genomic_DNA"/>
</dbReference>
<evidence type="ECO:0000313" key="4">
    <source>
        <dbReference type="Proteomes" id="UP001310594"/>
    </source>
</evidence>
<protein>
    <submittedName>
        <fullName evidence="3">Uncharacterized protein</fullName>
    </submittedName>
</protein>
<keyword evidence="2" id="KW-0812">Transmembrane</keyword>
<dbReference type="AlphaFoldDB" id="A0AAN7VTV2"/>